<evidence type="ECO:0000313" key="2">
    <source>
        <dbReference type="EMBL" id="KRY06261.1"/>
    </source>
</evidence>
<gene>
    <name evidence="1" type="ORF">T12_13210</name>
    <name evidence="2" type="ORF">T12_8051</name>
</gene>
<protein>
    <submittedName>
        <fullName evidence="1">Uncharacterized protein</fullName>
    </submittedName>
</protein>
<organism evidence="1 3">
    <name type="scientific">Trichinella patagoniensis</name>
    <dbReference type="NCBI Taxonomy" id="990121"/>
    <lineage>
        <taxon>Eukaryota</taxon>
        <taxon>Metazoa</taxon>
        <taxon>Ecdysozoa</taxon>
        <taxon>Nematoda</taxon>
        <taxon>Enoplea</taxon>
        <taxon>Dorylaimia</taxon>
        <taxon>Trichinellida</taxon>
        <taxon>Trichinellidae</taxon>
        <taxon>Trichinella</taxon>
    </lineage>
</organism>
<sequence>MILDKGCSSLRSYTAGTEVQLHVFEPGLNVRYHDTIQMTVILRSSRMGRARRVTTPIHHTTCYPTLTSLFLPPVDLQKGERDTQPRIWSLGRSEDIRVQSNDRCRRIQKTSSEDILRQKECLCSRRRSTTNNCCTSLDKEDEEEEQSYRMLTGT</sequence>
<dbReference type="Proteomes" id="UP000054783">
    <property type="component" value="Unassembled WGS sequence"/>
</dbReference>
<comment type="caution">
    <text evidence="1">The sequence shown here is derived from an EMBL/GenBank/DDBJ whole genome shotgun (WGS) entry which is preliminary data.</text>
</comment>
<evidence type="ECO:0000313" key="1">
    <source>
        <dbReference type="EMBL" id="KRY05673.1"/>
    </source>
</evidence>
<evidence type="ECO:0000313" key="3">
    <source>
        <dbReference type="Proteomes" id="UP000054783"/>
    </source>
</evidence>
<name>A0A0V0YZJ1_9BILA</name>
<reference evidence="1 3" key="1">
    <citation type="submission" date="2015-01" db="EMBL/GenBank/DDBJ databases">
        <title>Evolution of Trichinella species and genotypes.</title>
        <authorList>
            <person name="Korhonen P.K."/>
            <person name="Edoardo P."/>
            <person name="Giuseppe L.R."/>
            <person name="Gasser R.B."/>
        </authorList>
    </citation>
    <scope>NUCLEOTIDE SEQUENCE [LARGE SCALE GENOMIC DNA]</scope>
    <source>
        <strain evidence="1">ISS2496</strain>
    </source>
</reference>
<proteinExistence type="predicted"/>
<keyword evidence="3" id="KW-1185">Reference proteome</keyword>
<dbReference type="EMBL" id="JYDQ01000865">
    <property type="protein sequence ID" value="KRY06261.1"/>
    <property type="molecule type" value="Genomic_DNA"/>
</dbReference>
<dbReference type="EMBL" id="JYDQ01001176">
    <property type="protein sequence ID" value="KRY05673.1"/>
    <property type="molecule type" value="Genomic_DNA"/>
</dbReference>
<dbReference type="AlphaFoldDB" id="A0A0V0YZJ1"/>
<accession>A0A0V0YZJ1</accession>